<dbReference type="Gene3D" id="2.170.130.10">
    <property type="entry name" value="TonB-dependent receptor, plug domain"/>
    <property type="match status" value="1"/>
</dbReference>
<dbReference type="PANTHER" id="PTHR30069:SF53">
    <property type="entry name" value="COLICIN I RECEPTOR-RELATED"/>
    <property type="match status" value="1"/>
</dbReference>
<protein>
    <submittedName>
        <fullName evidence="15">Outer membrane cobalamin receptor protein</fullName>
    </submittedName>
</protein>
<keyword evidence="8 10" id="KW-0472">Membrane</keyword>
<evidence type="ECO:0000313" key="15">
    <source>
        <dbReference type="EMBL" id="AJQ94484.1"/>
    </source>
</evidence>
<keyword evidence="16" id="KW-1185">Reference proteome</keyword>
<keyword evidence="3 10" id="KW-1134">Transmembrane beta strand</keyword>
<evidence type="ECO:0000256" key="12">
    <source>
        <dbReference type="SAM" id="SignalP"/>
    </source>
</evidence>
<gene>
    <name evidence="15" type="ORF">YC6258_02446</name>
</gene>
<reference evidence="15 16" key="1">
    <citation type="submission" date="2014-01" db="EMBL/GenBank/DDBJ databases">
        <title>Full genme sequencing of cellulolytic bacterium Gynuella sunshinyii YC6258T gen. nov., sp. nov.</title>
        <authorList>
            <person name="Khan H."/>
            <person name="Chung E.J."/>
            <person name="Chung Y.R."/>
        </authorList>
    </citation>
    <scope>NUCLEOTIDE SEQUENCE [LARGE SCALE GENOMIC DNA]</scope>
    <source>
        <strain evidence="15 16">YC6258</strain>
    </source>
</reference>
<dbReference type="SUPFAM" id="SSF56935">
    <property type="entry name" value="Porins"/>
    <property type="match status" value="1"/>
</dbReference>
<keyword evidence="15" id="KW-0675">Receptor</keyword>
<dbReference type="PATRIC" id="fig|1445510.3.peg.2403"/>
<dbReference type="Proteomes" id="UP000032266">
    <property type="component" value="Chromosome"/>
</dbReference>
<evidence type="ECO:0000259" key="14">
    <source>
        <dbReference type="Pfam" id="PF07715"/>
    </source>
</evidence>
<dbReference type="InterPro" id="IPR036942">
    <property type="entry name" value="Beta-barrel_TonB_sf"/>
</dbReference>
<keyword evidence="9 10" id="KW-0998">Cell outer membrane</keyword>
<keyword evidence="7 11" id="KW-0798">TonB box</keyword>
<evidence type="ECO:0000313" key="16">
    <source>
        <dbReference type="Proteomes" id="UP000032266"/>
    </source>
</evidence>
<feature type="domain" description="TonB-dependent receptor plug" evidence="14">
    <location>
        <begin position="34"/>
        <end position="140"/>
    </location>
</feature>
<evidence type="ECO:0000256" key="7">
    <source>
        <dbReference type="ARBA" id="ARBA00023077"/>
    </source>
</evidence>
<dbReference type="CDD" id="cd01347">
    <property type="entry name" value="ligand_gated_channel"/>
    <property type="match status" value="1"/>
</dbReference>
<accession>A0A0C5VVI5</accession>
<dbReference type="InterPro" id="IPR000531">
    <property type="entry name" value="Beta-barrel_TonB"/>
</dbReference>
<evidence type="ECO:0000256" key="6">
    <source>
        <dbReference type="ARBA" id="ARBA00023065"/>
    </source>
</evidence>
<evidence type="ECO:0000256" key="11">
    <source>
        <dbReference type="RuleBase" id="RU003357"/>
    </source>
</evidence>
<evidence type="ECO:0000256" key="4">
    <source>
        <dbReference type="ARBA" id="ARBA00022692"/>
    </source>
</evidence>
<evidence type="ECO:0000256" key="5">
    <source>
        <dbReference type="ARBA" id="ARBA00022729"/>
    </source>
</evidence>
<name>A0A0C5VVI5_9GAMM</name>
<evidence type="ECO:0000256" key="1">
    <source>
        <dbReference type="ARBA" id="ARBA00004571"/>
    </source>
</evidence>
<dbReference type="AlphaFoldDB" id="A0A0C5VVI5"/>
<dbReference type="InterPro" id="IPR012910">
    <property type="entry name" value="Plug_dom"/>
</dbReference>
<comment type="similarity">
    <text evidence="10 11">Belongs to the TonB-dependent receptor family.</text>
</comment>
<evidence type="ECO:0000256" key="3">
    <source>
        <dbReference type="ARBA" id="ARBA00022452"/>
    </source>
</evidence>
<dbReference type="OrthoDB" id="9764669at2"/>
<feature type="chain" id="PRO_5002183621" evidence="12">
    <location>
        <begin position="20"/>
        <end position="615"/>
    </location>
</feature>
<dbReference type="PROSITE" id="PS52016">
    <property type="entry name" value="TONB_DEPENDENT_REC_3"/>
    <property type="match status" value="1"/>
</dbReference>
<keyword evidence="4 10" id="KW-0812">Transmembrane</keyword>
<organism evidence="15 16">
    <name type="scientific">Gynuella sunshinyii YC6258</name>
    <dbReference type="NCBI Taxonomy" id="1445510"/>
    <lineage>
        <taxon>Bacteria</taxon>
        <taxon>Pseudomonadati</taxon>
        <taxon>Pseudomonadota</taxon>
        <taxon>Gammaproteobacteria</taxon>
        <taxon>Oceanospirillales</taxon>
        <taxon>Saccharospirillaceae</taxon>
        <taxon>Gynuella</taxon>
    </lineage>
</organism>
<proteinExistence type="inferred from homology"/>
<evidence type="ECO:0000256" key="2">
    <source>
        <dbReference type="ARBA" id="ARBA00022448"/>
    </source>
</evidence>
<evidence type="ECO:0000256" key="8">
    <source>
        <dbReference type="ARBA" id="ARBA00023136"/>
    </source>
</evidence>
<evidence type="ECO:0000259" key="13">
    <source>
        <dbReference type="Pfam" id="PF00593"/>
    </source>
</evidence>
<evidence type="ECO:0000256" key="10">
    <source>
        <dbReference type="PROSITE-ProRule" id="PRU01360"/>
    </source>
</evidence>
<comment type="subcellular location">
    <subcellularLocation>
        <location evidence="1 10">Cell outer membrane</location>
        <topology evidence="1 10">Multi-pass membrane protein</topology>
    </subcellularLocation>
</comment>
<sequence length="615" mass="67440">MIKPFRLIPLMLLATYTLATSDIVVTATRTQTSKTDSLSATTVITAKDIQESGAADLTELLKHTPGVIVSSSGSQGSSTSIFLRGMPANKITVLIDGVPAGSATLGTMALNHIPLATIERIEIVRGPVSSLYGANAMAGVIQVFTNKSFNNDKTYSGTIGTTVGNYDTIELRIGSQYHSERINISGNISATHTAGYNSTTQKTGTNSDRDGYNELLASLASSATINSKTKINLAFFQTQNTVEFDSRDFYTGTDIAGGSYTENTIQSGSGEIIFKLNDAVEFNSKIGFYSEESDTTSTTDSLIVTDRLYGHFKSDVEIDDHNILTTGVDLTNEDVSRSSTNYQIEKRGNIGFFSQIQSNQGQFEAIASMRYDDNEAYGDFTTGSIAIGFGDIEQAKLILSYGTAFRAPTVNELYWPNSDPYYHGNPDLKPEKSRNYELTLKGQTELIDWSYTIFRTEITDMIETAYNSDTGISLPENIDKAEISGMETVLGAYLYGFDVNLTSTALQAIDTKTDKHVNGTADITENLSISRSFADVTVKSDFLYDSGRYVDNDNSTLDSYLIVGLELNYHPKESINIGFRVNNVTDKEYFTNRSGTSFMYRNPGRNYKLSLDYSF</sequence>
<dbReference type="GO" id="GO:0009279">
    <property type="term" value="C:cell outer membrane"/>
    <property type="evidence" value="ECO:0007669"/>
    <property type="project" value="UniProtKB-SubCell"/>
</dbReference>
<dbReference type="HOGENOM" id="CLU_008287_18_5_6"/>
<feature type="domain" description="TonB-dependent receptor-like beta-barrel" evidence="13">
    <location>
        <begin position="182"/>
        <end position="584"/>
    </location>
</feature>
<keyword evidence="6" id="KW-0406">Ion transport</keyword>
<dbReference type="InterPro" id="IPR039426">
    <property type="entry name" value="TonB-dep_rcpt-like"/>
</dbReference>
<dbReference type="GO" id="GO:0006811">
    <property type="term" value="P:monoatomic ion transport"/>
    <property type="evidence" value="ECO:0007669"/>
    <property type="project" value="UniProtKB-KW"/>
</dbReference>
<dbReference type="Gene3D" id="2.40.170.20">
    <property type="entry name" value="TonB-dependent receptor, beta-barrel domain"/>
    <property type="match status" value="1"/>
</dbReference>
<keyword evidence="5 12" id="KW-0732">Signal</keyword>
<dbReference type="KEGG" id="gsn:YC6258_02446"/>
<dbReference type="STRING" id="1445510.YC6258_02446"/>
<dbReference type="InterPro" id="IPR037066">
    <property type="entry name" value="Plug_dom_sf"/>
</dbReference>
<keyword evidence="2 10" id="KW-0813">Transport</keyword>
<evidence type="ECO:0000256" key="9">
    <source>
        <dbReference type="ARBA" id="ARBA00023237"/>
    </source>
</evidence>
<dbReference type="Pfam" id="PF07715">
    <property type="entry name" value="Plug"/>
    <property type="match status" value="1"/>
</dbReference>
<dbReference type="EMBL" id="CP007142">
    <property type="protein sequence ID" value="AJQ94484.1"/>
    <property type="molecule type" value="Genomic_DNA"/>
</dbReference>
<feature type="signal peptide" evidence="12">
    <location>
        <begin position="1"/>
        <end position="19"/>
    </location>
</feature>
<dbReference type="GO" id="GO:0015889">
    <property type="term" value="P:cobalamin transport"/>
    <property type="evidence" value="ECO:0007669"/>
    <property type="project" value="TreeGrafter"/>
</dbReference>
<dbReference type="RefSeq" id="WP_044617004.1">
    <property type="nucleotide sequence ID" value="NZ_CP007142.1"/>
</dbReference>
<dbReference type="Pfam" id="PF00593">
    <property type="entry name" value="TonB_dep_Rec_b-barrel"/>
    <property type="match status" value="1"/>
</dbReference>
<dbReference type="PANTHER" id="PTHR30069">
    <property type="entry name" value="TONB-DEPENDENT OUTER MEMBRANE RECEPTOR"/>
    <property type="match status" value="1"/>
</dbReference>